<dbReference type="Proteomes" id="UP000251314">
    <property type="component" value="Unassembled WGS sequence"/>
</dbReference>
<evidence type="ECO:0000313" key="1">
    <source>
        <dbReference type="EMBL" id="RAW22426.1"/>
    </source>
</evidence>
<name>A0A329RF80_9STRA</name>
<evidence type="ECO:0000313" key="2">
    <source>
        <dbReference type="Proteomes" id="UP000251314"/>
    </source>
</evidence>
<reference evidence="1 2" key="1">
    <citation type="submission" date="2018-01" db="EMBL/GenBank/DDBJ databases">
        <title>Draft genome of the strawberry crown rot pathogen Phytophthora cactorum.</title>
        <authorList>
            <person name="Armitage A.D."/>
            <person name="Lysoe E."/>
            <person name="Nellist C.F."/>
            <person name="Harrison R.J."/>
            <person name="Brurberg M.B."/>
        </authorList>
    </citation>
    <scope>NUCLEOTIDE SEQUENCE [LARGE SCALE GENOMIC DNA]</scope>
    <source>
        <strain evidence="1 2">10300</strain>
    </source>
</reference>
<organism evidence="1 2">
    <name type="scientific">Phytophthora cactorum</name>
    <dbReference type="NCBI Taxonomy" id="29920"/>
    <lineage>
        <taxon>Eukaryota</taxon>
        <taxon>Sar</taxon>
        <taxon>Stramenopiles</taxon>
        <taxon>Oomycota</taxon>
        <taxon>Peronosporomycetes</taxon>
        <taxon>Peronosporales</taxon>
        <taxon>Peronosporaceae</taxon>
        <taxon>Phytophthora</taxon>
    </lineage>
</organism>
<protein>
    <submittedName>
        <fullName evidence="1">Uncharacterized protein</fullName>
    </submittedName>
</protein>
<dbReference type="EMBL" id="MJFZ01001318">
    <property type="protein sequence ID" value="RAW22426.1"/>
    <property type="molecule type" value="Genomic_DNA"/>
</dbReference>
<comment type="caution">
    <text evidence="1">The sequence shown here is derived from an EMBL/GenBank/DDBJ whole genome shotgun (WGS) entry which is preliminary data.</text>
</comment>
<proteinExistence type="predicted"/>
<keyword evidence="2" id="KW-1185">Reference proteome</keyword>
<sequence>MDSSVPFSLLPFAQGKNPTGSIAPADSDEVAQTLQFPCHSHISRITPKLRRLRPKMSLQDLAPSNTKRARESASRSFLKFFNDEDVRREYLKVCMQRESAPLVLEAVVDKFGMYLAFKEGRKGQLLARHSVMQYYRQVKNWLLDQSPPAPSGG</sequence>
<dbReference type="OrthoDB" id="116585at2759"/>
<accession>A0A329RF80</accession>
<dbReference type="STRING" id="29920.A0A329RF80"/>
<gene>
    <name evidence="1" type="ORF">PC110_g21136</name>
</gene>
<dbReference type="AlphaFoldDB" id="A0A329RF80"/>
<dbReference type="VEuPathDB" id="FungiDB:PC110_g21136"/>